<dbReference type="Gene3D" id="1.10.260.40">
    <property type="entry name" value="lambda repressor-like DNA-binding domains"/>
    <property type="match status" value="1"/>
</dbReference>
<dbReference type="EMBL" id="BJVJ01000157">
    <property type="protein sequence ID" value="GEL27134.1"/>
    <property type="molecule type" value="Genomic_DNA"/>
</dbReference>
<gene>
    <name evidence="2" type="ORF">PSU4_60880</name>
</gene>
<comment type="caution">
    <text evidence="2">The sequence shown here is derived from an EMBL/GenBank/DDBJ whole genome shotgun (WGS) entry which is preliminary data.</text>
</comment>
<dbReference type="Proteomes" id="UP000321685">
    <property type="component" value="Unassembled WGS sequence"/>
</dbReference>
<dbReference type="AlphaFoldDB" id="A0A511DTN4"/>
<dbReference type="OrthoDB" id="3626437at2"/>
<evidence type="ECO:0000313" key="2">
    <source>
        <dbReference type="EMBL" id="GEL27134.1"/>
    </source>
</evidence>
<sequence>MATRRRLDFEWNLRQLMAAHQMWKTTQLAPLLTERGVKLSPAQIYRLVTDKPERLSMKTLVALCDIFGCSPNDLITPHVVAATVPKAAASASGPDVVRMPETFRPERARILDENDDDGGDR</sequence>
<proteinExistence type="predicted"/>
<dbReference type="GO" id="GO:0003677">
    <property type="term" value="F:DNA binding"/>
    <property type="evidence" value="ECO:0007669"/>
    <property type="project" value="InterPro"/>
</dbReference>
<dbReference type="InterPro" id="IPR010982">
    <property type="entry name" value="Lambda_DNA-bd_dom_sf"/>
</dbReference>
<protein>
    <recommendedName>
        <fullName evidence="1">HTH cro/C1-type domain-containing protein</fullName>
    </recommendedName>
</protein>
<reference evidence="2 3" key="1">
    <citation type="submission" date="2019-07" db="EMBL/GenBank/DDBJ databases">
        <title>Whole genome shotgun sequence of Pseudonocardia sulfidoxydans NBRC 16205.</title>
        <authorList>
            <person name="Hosoyama A."/>
            <person name="Uohara A."/>
            <person name="Ohji S."/>
            <person name="Ichikawa N."/>
        </authorList>
    </citation>
    <scope>NUCLEOTIDE SEQUENCE [LARGE SCALE GENOMIC DNA]</scope>
    <source>
        <strain evidence="2 3">NBRC 16205</strain>
    </source>
</reference>
<dbReference type="RefSeq" id="WP_147116153.1">
    <property type="nucleotide sequence ID" value="NZ_BJVJ01000157.1"/>
</dbReference>
<dbReference type="InterPro" id="IPR001387">
    <property type="entry name" value="Cro/C1-type_HTH"/>
</dbReference>
<organism evidence="2 3">
    <name type="scientific">Pseudonocardia sulfidoxydans NBRC 16205</name>
    <dbReference type="NCBI Taxonomy" id="1223511"/>
    <lineage>
        <taxon>Bacteria</taxon>
        <taxon>Bacillati</taxon>
        <taxon>Actinomycetota</taxon>
        <taxon>Actinomycetes</taxon>
        <taxon>Pseudonocardiales</taxon>
        <taxon>Pseudonocardiaceae</taxon>
        <taxon>Pseudonocardia</taxon>
    </lineage>
</organism>
<feature type="domain" description="HTH cro/C1-type" evidence="1">
    <location>
        <begin position="56"/>
        <end position="74"/>
    </location>
</feature>
<evidence type="ECO:0000259" key="1">
    <source>
        <dbReference type="PROSITE" id="PS50943"/>
    </source>
</evidence>
<keyword evidence="3" id="KW-1185">Reference proteome</keyword>
<name>A0A511DTN4_9PSEU</name>
<dbReference type="PROSITE" id="PS50943">
    <property type="entry name" value="HTH_CROC1"/>
    <property type="match status" value="1"/>
</dbReference>
<dbReference type="Pfam" id="PF13443">
    <property type="entry name" value="HTH_26"/>
    <property type="match status" value="1"/>
</dbReference>
<dbReference type="SUPFAM" id="SSF47413">
    <property type="entry name" value="lambda repressor-like DNA-binding domains"/>
    <property type="match status" value="1"/>
</dbReference>
<evidence type="ECO:0000313" key="3">
    <source>
        <dbReference type="Proteomes" id="UP000321685"/>
    </source>
</evidence>
<accession>A0A511DTN4</accession>